<sequence>MACASHVMIFLVFSNLAIAMATLPPPLYDPNLGKCKNSCEEELNLSLYLHQVVTGPAHNQEVILSPGFPNMFGMIAVVDWTIYAVPDSTSSIIARAKGMTIQATQSEVNGVAWFLPFSMVFQDSRFGGSTLQVMGAITGAVDGEWAIVGGTGKLSTARGTIKFIAVQAQSTPTFEVYRRIDIHAFYTPAPAV</sequence>
<comment type="function">
    <text evidence="4">Dirigent proteins impart stereoselectivity on the phenoxy radical-coupling reaction, yielding optically active lignans from two molecules of coniferyl alcohol in the biosynthesis of lignans, flavonolignans, and alkaloids and thus plays a central role in plant secondary metabolism.</text>
</comment>
<dbReference type="Gramene" id="TraesLAC7D03G04433830.1">
    <property type="protein sequence ID" value="TraesLAC7D03G04433830.1"/>
    <property type="gene ID" value="TraesLAC7D03G04433830"/>
</dbReference>
<name>A0A3B6TZM5_WHEAT</name>
<evidence type="ECO:0000313" key="6">
    <source>
        <dbReference type="Proteomes" id="UP000019116"/>
    </source>
</evidence>
<keyword evidence="6" id="KW-1185">Reference proteome</keyword>
<dbReference type="InterPro" id="IPR044859">
    <property type="entry name" value="Allene_oxi_cyc_Dirigent"/>
</dbReference>
<dbReference type="Pfam" id="PF03018">
    <property type="entry name" value="Dirigent"/>
    <property type="match status" value="1"/>
</dbReference>
<dbReference type="Gramene" id="TraesLDM7D03G04493190.1">
    <property type="protein sequence ID" value="TraesLDM7D03G04493190.1"/>
    <property type="gene ID" value="TraesLDM7D03G04493190"/>
</dbReference>
<dbReference type="KEGG" id="taes:123168827"/>
<dbReference type="Proteomes" id="UP000019116">
    <property type="component" value="Chromosome 7D"/>
</dbReference>
<dbReference type="Gene3D" id="2.40.480.10">
    <property type="entry name" value="Allene oxide cyclase-like"/>
    <property type="match status" value="1"/>
</dbReference>
<dbReference type="PANTHER" id="PTHR21495">
    <property type="entry name" value="NUCLEOPORIN-RELATED"/>
    <property type="match status" value="1"/>
</dbReference>
<evidence type="ECO:0000256" key="2">
    <source>
        <dbReference type="ARBA" id="ARBA00011738"/>
    </source>
</evidence>
<dbReference type="STRING" id="4565.A0A3B6TZM5"/>
<comment type="subunit">
    <text evidence="2 4">Homodimer.</text>
</comment>
<evidence type="ECO:0000256" key="1">
    <source>
        <dbReference type="ARBA" id="ARBA00010746"/>
    </source>
</evidence>
<dbReference type="Gramene" id="TraesNOR7D03G04534930.1">
    <property type="protein sequence ID" value="TraesNOR7D03G04534930.1"/>
    <property type="gene ID" value="TraesNOR7D03G04534930"/>
</dbReference>
<comment type="subcellular location">
    <subcellularLocation>
        <location evidence="4">Secreted</location>
        <location evidence="4">Extracellular space</location>
        <location evidence="4">Apoplast</location>
    </subcellularLocation>
</comment>
<dbReference type="Gramene" id="TraesJAG7D03G04470180.1">
    <property type="protein sequence ID" value="TraesJAG7D03G04470180.1"/>
    <property type="gene ID" value="TraesJAG7D03G04470180"/>
</dbReference>
<dbReference type="Gramene" id="TraesMAC7D03G04478450.1">
    <property type="protein sequence ID" value="TraesMAC7D03G04478450.1"/>
    <property type="gene ID" value="TraesMAC7D03G04478450"/>
</dbReference>
<evidence type="ECO:0000256" key="3">
    <source>
        <dbReference type="ARBA" id="ARBA00022525"/>
    </source>
</evidence>
<dbReference type="Gramene" id="TraesJUL7D03G04530970.1">
    <property type="protein sequence ID" value="TraesJUL7D03G04530970.1"/>
    <property type="gene ID" value="TraesJUL7D03G04530970"/>
</dbReference>
<feature type="signal peptide" evidence="4">
    <location>
        <begin position="1"/>
        <end position="19"/>
    </location>
</feature>
<dbReference type="EnsemblPlants" id="TraesCS7D02G525500.1">
    <property type="protein sequence ID" value="TraesCS7D02G525500.1"/>
    <property type="gene ID" value="TraesCS7D02G525500"/>
</dbReference>
<evidence type="ECO:0000313" key="5">
    <source>
        <dbReference type="EnsemblPlants" id="TraesCS7D02G525500.1"/>
    </source>
</evidence>
<keyword evidence="3 4" id="KW-0964">Secreted</keyword>
<dbReference type="GeneID" id="123168827"/>
<feature type="chain" id="PRO_5043076867" description="Dirigent protein" evidence="4">
    <location>
        <begin position="20"/>
        <end position="192"/>
    </location>
</feature>
<dbReference type="Gramene" id="TraesCS7D02G525500.1">
    <property type="protein sequence ID" value="TraesCS7D02G525500.1"/>
    <property type="gene ID" value="TraesCS7D02G525500"/>
</dbReference>
<reference evidence="5" key="1">
    <citation type="submission" date="2018-08" db="EMBL/GenBank/DDBJ databases">
        <authorList>
            <person name="Rossello M."/>
        </authorList>
    </citation>
    <scope>NUCLEOTIDE SEQUENCE [LARGE SCALE GENOMIC DNA]</scope>
    <source>
        <strain evidence="5">cv. Chinese Spring</strain>
    </source>
</reference>
<dbReference type="SMR" id="A0A3B6TZM5"/>
<dbReference type="Gramene" id="TraesARI7D03G04563250.1">
    <property type="protein sequence ID" value="TraesARI7D03G04563250.1"/>
    <property type="gene ID" value="TraesARI7D03G04563250"/>
</dbReference>
<dbReference type="GO" id="GO:0048046">
    <property type="term" value="C:apoplast"/>
    <property type="evidence" value="ECO:0007669"/>
    <property type="project" value="UniProtKB-SubCell"/>
</dbReference>
<dbReference type="Gramene" id="TraesSYM7D03G04540670.1">
    <property type="protein sequence ID" value="TraesSYM7D03G04540670.1"/>
    <property type="gene ID" value="TraesSYM7D03G04540670"/>
</dbReference>
<dbReference type="AlphaFoldDB" id="A0A3B6TZM5"/>
<keyword evidence="4" id="KW-0732">Signal</keyword>
<dbReference type="Gramene" id="TraesCS7D03G1239500.1">
    <property type="protein sequence ID" value="TraesCS7D03G1239500.1.CDS"/>
    <property type="gene ID" value="TraesCS7D03G1239500"/>
</dbReference>
<dbReference type="GO" id="GO:0009699">
    <property type="term" value="P:phenylpropanoid biosynthetic process"/>
    <property type="evidence" value="ECO:0007669"/>
    <property type="project" value="UniProtKB-ARBA"/>
</dbReference>
<proteinExistence type="inferred from homology"/>
<keyword evidence="4" id="KW-0052">Apoplast</keyword>
<evidence type="ECO:0000256" key="4">
    <source>
        <dbReference type="RuleBase" id="RU363099"/>
    </source>
</evidence>
<reference evidence="5" key="2">
    <citation type="submission" date="2018-10" db="UniProtKB">
        <authorList>
            <consortium name="EnsemblPlants"/>
        </authorList>
    </citation>
    <scope>IDENTIFICATION</scope>
</reference>
<dbReference type="InterPro" id="IPR004265">
    <property type="entry name" value="Dirigent"/>
</dbReference>
<accession>A0A3B6TZM5</accession>
<dbReference type="OrthoDB" id="590363at2759"/>
<comment type="similarity">
    <text evidence="1 4">Belongs to the plant dirigent protein family.</text>
</comment>
<protein>
    <recommendedName>
        <fullName evidence="4">Dirigent protein</fullName>
    </recommendedName>
</protein>
<organism evidence="5">
    <name type="scientific">Triticum aestivum</name>
    <name type="common">Wheat</name>
    <dbReference type="NCBI Taxonomy" id="4565"/>
    <lineage>
        <taxon>Eukaryota</taxon>
        <taxon>Viridiplantae</taxon>
        <taxon>Streptophyta</taxon>
        <taxon>Embryophyta</taxon>
        <taxon>Tracheophyta</taxon>
        <taxon>Spermatophyta</taxon>
        <taxon>Magnoliopsida</taxon>
        <taxon>Liliopsida</taxon>
        <taxon>Poales</taxon>
        <taxon>Poaceae</taxon>
        <taxon>BOP clade</taxon>
        <taxon>Pooideae</taxon>
        <taxon>Triticodae</taxon>
        <taxon>Triticeae</taxon>
        <taxon>Triticinae</taxon>
        <taxon>Triticum</taxon>
    </lineage>
</organism>
<dbReference type="Gramene" id="TraesSTA7D03G04480080.1">
    <property type="protein sequence ID" value="TraesSTA7D03G04480080.1"/>
    <property type="gene ID" value="TraesSTA7D03G04480080"/>
</dbReference>
<gene>
    <name evidence="5" type="primary">LOC123168827</name>
</gene>
<dbReference type="RefSeq" id="XP_044442629.1">
    <property type="nucleotide sequence ID" value="XM_044586694.1"/>
</dbReference>